<evidence type="ECO:0000313" key="2">
    <source>
        <dbReference type="Proteomes" id="UP001154282"/>
    </source>
</evidence>
<keyword evidence="2" id="KW-1185">Reference proteome</keyword>
<sequence>MSRRLKSSLFLE</sequence>
<proteinExistence type="predicted"/>
<comment type="caution">
    <text evidence="1">The sequence shown here is derived from an EMBL/GenBank/DDBJ whole genome shotgun (WGS) entry which is preliminary data.</text>
</comment>
<accession>A0AAV0PPF8</accession>
<organism evidence="1 2">
    <name type="scientific">Linum tenue</name>
    <dbReference type="NCBI Taxonomy" id="586396"/>
    <lineage>
        <taxon>Eukaryota</taxon>
        <taxon>Viridiplantae</taxon>
        <taxon>Streptophyta</taxon>
        <taxon>Embryophyta</taxon>
        <taxon>Tracheophyta</taxon>
        <taxon>Spermatophyta</taxon>
        <taxon>Magnoliopsida</taxon>
        <taxon>eudicotyledons</taxon>
        <taxon>Gunneridae</taxon>
        <taxon>Pentapetalae</taxon>
        <taxon>rosids</taxon>
        <taxon>fabids</taxon>
        <taxon>Malpighiales</taxon>
        <taxon>Linaceae</taxon>
        <taxon>Linum</taxon>
    </lineage>
</organism>
<dbReference type="Proteomes" id="UP001154282">
    <property type="component" value="Unassembled WGS sequence"/>
</dbReference>
<protein>
    <submittedName>
        <fullName evidence="1">Uncharacterized protein</fullName>
    </submittedName>
</protein>
<reference evidence="1" key="1">
    <citation type="submission" date="2022-08" db="EMBL/GenBank/DDBJ databases">
        <authorList>
            <person name="Gutierrez-Valencia J."/>
        </authorList>
    </citation>
    <scope>NUCLEOTIDE SEQUENCE</scope>
</reference>
<dbReference type="EMBL" id="CAMGYJ010000009">
    <property type="protein sequence ID" value="CAI0472989.1"/>
    <property type="molecule type" value="Genomic_DNA"/>
</dbReference>
<gene>
    <name evidence="1" type="ORF">LITE_LOCUS39470</name>
</gene>
<name>A0AAV0PPF8_9ROSI</name>
<evidence type="ECO:0000313" key="1">
    <source>
        <dbReference type="EMBL" id="CAI0472989.1"/>
    </source>
</evidence>